<keyword evidence="3" id="KW-0597">Phosphoprotein</keyword>
<dbReference type="FunFam" id="3.40.50.980:FF:000002">
    <property type="entry name" value="Enterobactin synthetase component F"/>
    <property type="match status" value="1"/>
</dbReference>
<evidence type="ECO:0000313" key="5">
    <source>
        <dbReference type="EMBL" id="AXB42530.1"/>
    </source>
</evidence>
<dbReference type="GO" id="GO:0005829">
    <property type="term" value="C:cytosol"/>
    <property type="evidence" value="ECO:0007669"/>
    <property type="project" value="TreeGrafter"/>
</dbReference>
<dbReference type="PROSITE" id="PS00012">
    <property type="entry name" value="PHOSPHOPANTETHEINE"/>
    <property type="match status" value="1"/>
</dbReference>
<feature type="domain" description="Carrier" evidence="4">
    <location>
        <begin position="507"/>
        <end position="582"/>
    </location>
</feature>
<dbReference type="Pfam" id="PF00550">
    <property type="entry name" value="PP-binding"/>
    <property type="match status" value="1"/>
</dbReference>
<dbReference type="AlphaFoldDB" id="A0A344L3A6"/>
<dbReference type="RefSeq" id="WP_113691799.1">
    <property type="nucleotide sequence ID" value="NZ_CP015163.1"/>
</dbReference>
<dbReference type="Gene3D" id="3.40.50.12780">
    <property type="entry name" value="N-terminal domain of ligase-like"/>
    <property type="match status" value="1"/>
</dbReference>
<dbReference type="InterPro" id="IPR006162">
    <property type="entry name" value="Ppantetheine_attach_site"/>
</dbReference>
<sequence>MSGEECVHEWFARQAARRGDAVAVSCGRETLTYRELDQRANRLARHLRSLGVGPEVPAGVCAERSPDLVVALLAVLKAGGAYLPLDPAHPDDRLSGLLADAGAPVLLTDHADRSLGARTVVDLAHTDLDAYPATAPETGVGPGNLAYLMYTSGSTGTPKGVLVEHRNVTRLFSSTSELFRFGADDVWTLFHSVAFDFSVWEMWGALLHGGRLVVVPRDVARAPERFAALLCEEGVTVLNQTPGAFRQLVAEDERGLPGALALRMVVFGGDVLPFELLEPWFARHRDIALVNMYGITETTVHVTHRPLTPADAGAPGSMIGRALPDLSVRLLGSGEREGEILVGGAGVTRGYLGRPALTAERFLPDPHATVPGARRYRTGDLARDHDGDLRFLGRADSQVKIRGHRVEIGEVEAAVNAHPSVSAAAVLAHPDETGSPRLTAYWVNGTSDSLSAAELRGHLAAKLPEYLLPSGYVRLDRLPLTANGKVDRRALPAPDTERPELAEPYAAPTTDLEETLTRIWASVLGLDLVGIDDDFFELGGHSLLAAQVVAELKDRLGIPASLRLLFDQPTVRTFAARIKEAS</sequence>
<reference evidence="5 6" key="1">
    <citation type="submission" date="2016-04" db="EMBL/GenBank/DDBJ databases">
        <title>Complete genome sequence and analysis of deep-sea sediment isolate, Amycolatopsis sp. WP1.</title>
        <authorList>
            <person name="Wang H."/>
            <person name="Chen S."/>
            <person name="Wu Q."/>
        </authorList>
    </citation>
    <scope>NUCLEOTIDE SEQUENCE [LARGE SCALE GENOMIC DNA]</scope>
    <source>
        <strain evidence="5 6">WP1</strain>
    </source>
</reference>
<dbReference type="CDD" id="cd17643">
    <property type="entry name" value="A_NRPS_Cytc1-like"/>
    <property type="match status" value="1"/>
</dbReference>
<evidence type="ECO:0000313" key="6">
    <source>
        <dbReference type="Proteomes" id="UP000250434"/>
    </source>
</evidence>
<evidence type="ECO:0000259" key="4">
    <source>
        <dbReference type="PROSITE" id="PS50075"/>
    </source>
</evidence>
<dbReference type="PROSITE" id="PS50075">
    <property type="entry name" value="CARRIER"/>
    <property type="match status" value="1"/>
</dbReference>
<dbReference type="GO" id="GO:0031177">
    <property type="term" value="F:phosphopantetheine binding"/>
    <property type="evidence" value="ECO:0007669"/>
    <property type="project" value="InterPro"/>
</dbReference>
<dbReference type="InterPro" id="IPR020806">
    <property type="entry name" value="PKS_PP-bd"/>
</dbReference>
<dbReference type="GO" id="GO:0044550">
    <property type="term" value="P:secondary metabolite biosynthetic process"/>
    <property type="evidence" value="ECO:0007669"/>
    <property type="project" value="UniProtKB-ARBA"/>
</dbReference>
<dbReference type="Gene3D" id="1.10.1200.10">
    <property type="entry name" value="ACP-like"/>
    <property type="match status" value="1"/>
</dbReference>
<dbReference type="KEGG" id="aab:A4R43_08310"/>
<dbReference type="Gene3D" id="3.30.300.30">
    <property type="match status" value="1"/>
</dbReference>
<dbReference type="OrthoDB" id="3243414at2"/>
<keyword evidence="6" id="KW-1185">Reference proteome</keyword>
<dbReference type="PANTHER" id="PTHR45527">
    <property type="entry name" value="NONRIBOSOMAL PEPTIDE SYNTHETASE"/>
    <property type="match status" value="1"/>
</dbReference>
<name>A0A344L3A6_9PSEU</name>
<comment type="cofactor">
    <cofactor evidence="1">
        <name>pantetheine 4'-phosphate</name>
        <dbReference type="ChEBI" id="CHEBI:47942"/>
    </cofactor>
</comment>
<evidence type="ECO:0000256" key="2">
    <source>
        <dbReference type="ARBA" id="ARBA00022450"/>
    </source>
</evidence>
<evidence type="ECO:0000256" key="1">
    <source>
        <dbReference type="ARBA" id="ARBA00001957"/>
    </source>
</evidence>
<dbReference type="FunFam" id="3.40.50.12780:FF:000012">
    <property type="entry name" value="Non-ribosomal peptide synthetase"/>
    <property type="match status" value="1"/>
</dbReference>
<dbReference type="Proteomes" id="UP000250434">
    <property type="component" value="Chromosome"/>
</dbReference>
<protein>
    <recommendedName>
        <fullName evidence="4">Carrier domain-containing protein</fullName>
    </recommendedName>
</protein>
<dbReference type="InterPro" id="IPR000873">
    <property type="entry name" value="AMP-dep_synth/lig_dom"/>
</dbReference>
<keyword evidence="2" id="KW-0596">Phosphopantetheine</keyword>
<dbReference type="InterPro" id="IPR010071">
    <property type="entry name" value="AA_adenyl_dom"/>
</dbReference>
<dbReference type="SUPFAM" id="SSF56801">
    <property type="entry name" value="Acetyl-CoA synthetase-like"/>
    <property type="match status" value="1"/>
</dbReference>
<evidence type="ECO:0000256" key="3">
    <source>
        <dbReference type="ARBA" id="ARBA00022553"/>
    </source>
</evidence>
<dbReference type="SUPFAM" id="SSF47336">
    <property type="entry name" value="ACP-like"/>
    <property type="match status" value="1"/>
</dbReference>
<dbReference type="InterPro" id="IPR036736">
    <property type="entry name" value="ACP-like_sf"/>
</dbReference>
<dbReference type="GO" id="GO:0072330">
    <property type="term" value="P:monocarboxylic acid biosynthetic process"/>
    <property type="evidence" value="ECO:0007669"/>
    <property type="project" value="UniProtKB-ARBA"/>
</dbReference>
<dbReference type="InterPro" id="IPR042099">
    <property type="entry name" value="ANL_N_sf"/>
</dbReference>
<dbReference type="EMBL" id="CP015163">
    <property type="protein sequence ID" value="AXB42530.1"/>
    <property type="molecule type" value="Genomic_DNA"/>
</dbReference>
<dbReference type="PANTHER" id="PTHR45527:SF14">
    <property type="entry name" value="PLIPASTATIN SYNTHASE SUBUNIT B"/>
    <property type="match status" value="1"/>
</dbReference>
<dbReference type="InterPro" id="IPR020845">
    <property type="entry name" value="AMP-binding_CS"/>
</dbReference>
<dbReference type="InterPro" id="IPR009081">
    <property type="entry name" value="PP-bd_ACP"/>
</dbReference>
<dbReference type="FunFam" id="3.40.50.980:FF:000001">
    <property type="entry name" value="Non-ribosomal peptide synthetase"/>
    <property type="match status" value="1"/>
</dbReference>
<accession>A0A344L3A6</accession>
<dbReference type="InterPro" id="IPR045851">
    <property type="entry name" value="AMP-bd_C_sf"/>
</dbReference>
<dbReference type="Pfam" id="PF13193">
    <property type="entry name" value="AMP-binding_C"/>
    <property type="match status" value="1"/>
</dbReference>
<dbReference type="InterPro" id="IPR025110">
    <property type="entry name" value="AMP-bd_C"/>
</dbReference>
<organism evidence="5 6">
    <name type="scientific">Amycolatopsis albispora</name>
    <dbReference type="NCBI Taxonomy" id="1804986"/>
    <lineage>
        <taxon>Bacteria</taxon>
        <taxon>Bacillati</taxon>
        <taxon>Actinomycetota</taxon>
        <taxon>Actinomycetes</taxon>
        <taxon>Pseudonocardiales</taxon>
        <taxon>Pseudonocardiaceae</taxon>
        <taxon>Amycolatopsis</taxon>
    </lineage>
</organism>
<dbReference type="PROSITE" id="PS00455">
    <property type="entry name" value="AMP_BINDING"/>
    <property type="match status" value="1"/>
</dbReference>
<dbReference type="Pfam" id="PF00501">
    <property type="entry name" value="AMP-binding"/>
    <property type="match status" value="1"/>
</dbReference>
<proteinExistence type="predicted"/>
<dbReference type="FunFam" id="3.30.300.30:FF:000010">
    <property type="entry name" value="Enterobactin synthetase component F"/>
    <property type="match status" value="1"/>
</dbReference>
<gene>
    <name evidence="5" type="ORF">A4R43_08310</name>
</gene>
<dbReference type="SMART" id="SM00823">
    <property type="entry name" value="PKS_PP"/>
    <property type="match status" value="1"/>
</dbReference>
<dbReference type="NCBIfam" id="TIGR01733">
    <property type="entry name" value="AA-adenyl-dom"/>
    <property type="match status" value="1"/>
</dbReference>
<dbReference type="GO" id="GO:0043041">
    <property type="term" value="P:amino acid activation for nonribosomal peptide biosynthetic process"/>
    <property type="evidence" value="ECO:0007669"/>
    <property type="project" value="TreeGrafter"/>
</dbReference>
<dbReference type="FunFam" id="1.10.1200.10:FF:000016">
    <property type="entry name" value="Non-ribosomal peptide synthase"/>
    <property type="match status" value="1"/>
</dbReference>